<dbReference type="EMBL" id="VOOS01000006">
    <property type="protein sequence ID" value="TXB63992.1"/>
    <property type="molecule type" value="Genomic_DNA"/>
</dbReference>
<feature type="transmembrane region" description="Helical" evidence="1">
    <location>
        <begin position="41"/>
        <end position="60"/>
    </location>
</feature>
<proteinExistence type="predicted"/>
<evidence type="ECO:0008006" key="4">
    <source>
        <dbReference type="Google" id="ProtNLM"/>
    </source>
</evidence>
<keyword evidence="3" id="KW-1185">Reference proteome</keyword>
<evidence type="ECO:0000313" key="2">
    <source>
        <dbReference type="EMBL" id="TXB63992.1"/>
    </source>
</evidence>
<organism evidence="2 3">
    <name type="scientific">Vicingus serpentipes</name>
    <dbReference type="NCBI Taxonomy" id="1926625"/>
    <lineage>
        <taxon>Bacteria</taxon>
        <taxon>Pseudomonadati</taxon>
        <taxon>Bacteroidota</taxon>
        <taxon>Flavobacteriia</taxon>
        <taxon>Flavobacteriales</taxon>
        <taxon>Vicingaceae</taxon>
        <taxon>Vicingus</taxon>
    </lineage>
</organism>
<dbReference type="AlphaFoldDB" id="A0A5C6RRG9"/>
<dbReference type="Pfam" id="PF19628">
    <property type="entry name" value="DUF6132"/>
    <property type="match status" value="1"/>
</dbReference>
<evidence type="ECO:0000256" key="1">
    <source>
        <dbReference type="SAM" id="Phobius"/>
    </source>
</evidence>
<gene>
    <name evidence="2" type="ORF">FRY74_12120</name>
</gene>
<feature type="transmembrane region" description="Helical" evidence="1">
    <location>
        <begin position="12"/>
        <end position="29"/>
    </location>
</feature>
<keyword evidence="1" id="KW-0472">Membrane</keyword>
<dbReference type="InterPro" id="IPR045764">
    <property type="entry name" value="DUF6132"/>
</dbReference>
<keyword evidence="1" id="KW-0812">Transmembrane</keyword>
<dbReference type="OrthoDB" id="2062758at2"/>
<dbReference type="Proteomes" id="UP000321721">
    <property type="component" value="Unassembled WGS sequence"/>
</dbReference>
<protein>
    <recommendedName>
        <fullName evidence="4">YtxH domain-containing protein</fullName>
    </recommendedName>
</protein>
<keyword evidence="1" id="KW-1133">Transmembrane helix</keyword>
<evidence type="ECO:0000313" key="3">
    <source>
        <dbReference type="Proteomes" id="UP000321721"/>
    </source>
</evidence>
<dbReference type="RefSeq" id="WP_147101967.1">
    <property type="nucleotide sequence ID" value="NZ_VOOS01000006.1"/>
</dbReference>
<reference evidence="2 3" key="1">
    <citation type="submission" date="2019-08" db="EMBL/GenBank/DDBJ databases">
        <title>Genome of Vicingus serpentipes NCIMB 15042.</title>
        <authorList>
            <person name="Bowman J.P."/>
        </authorList>
    </citation>
    <scope>NUCLEOTIDE SEQUENCE [LARGE SCALE GENOMIC DNA]</scope>
    <source>
        <strain evidence="2 3">NCIMB 15042</strain>
    </source>
</reference>
<name>A0A5C6RRG9_9FLAO</name>
<accession>A0A5C6RRG9</accession>
<comment type="caution">
    <text evidence="2">The sequence shown here is derived from an EMBL/GenBank/DDBJ whole genome shotgun (WGS) entry which is preliminary data.</text>
</comment>
<sequence length="71" mass="8185">MKSWFIKKNVPIMLTFVGAILGYCYWYFVGCESGTCAITSIWYRTTIYGAIMGWLVGDMIKDKLKKKSNEN</sequence>